<dbReference type="GO" id="GO:0015074">
    <property type="term" value="P:DNA integration"/>
    <property type="evidence" value="ECO:0007669"/>
    <property type="project" value="InterPro"/>
</dbReference>
<evidence type="ECO:0000313" key="3">
    <source>
        <dbReference type="EMBL" id="CAE8678662.1"/>
    </source>
</evidence>
<dbReference type="InterPro" id="IPR013762">
    <property type="entry name" value="Integrase-like_cat_sf"/>
</dbReference>
<sequence>MENSRSSIGGIVNLSVSAAPEAQDRMVKKSVGHTPLTVRLFANKSKHPQPSPLLASRTSHGASASLMVEAGERRRAEGKKSDAAPAGSLRAKTLELLNNTIATEEAAAALRERVYASSAKSGRESKIATLSLFSQQINQPLFPLCPENMERVLGAMRMAGYKSAETFLHVARVEHERLNLDVSPALRRWFKDIDRALTRDQGPKTKATVYDPLELVKQGAHLRAPDTTAGPKDAWAPLCTATWFMLREVELIHLKLSSIVMHKEKQRVEIKLGATKKDIKGNGCSRFLACACLNLPVPLCPFHCIDCVVRMRQTEGATGDSSLFPTKSGEFPSAAGTIETWKKVLDGMTDKNATGHTPRRSGAQFHTRLGVPEWLVANLGRWGSRAVLGYIEEASREEEVSHVLSAINMSRAPASSRQPDPIVGQETLDLQSIKFELAEISSKFADFNELRAELVRDSSASWKTAVLKLDGLELKVLAEEAEREKRQRVVWPGEAPFICNLDAGVTHKVSSDGPYLQPKEWRTGCGLAWGYLNSRRLRKFVGEPCTRSGCMLAKFSGVGEESSAEYDAAYADVIHFDSVLSATGQAQCERLRSQLAASARYKAVICSPLRRTLQTASQVFDDHSVPWLALEEAREYSQGHNRPCDCRRSKAQQQADFPQVDFSRVPDGEDAFAQTVETEEALDLRCSALLRILWQRPESHLAVVSHTGFLTRLFSKHLSWSGGPEKAAFSNCELRSVMLAFGDVPD</sequence>
<dbReference type="Gene3D" id="1.10.443.10">
    <property type="entry name" value="Intergrase catalytic core"/>
    <property type="match status" value="1"/>
</dbReference>
<dbReference type="GO" id="GO:0016791">
    <property type="term" value="F:phosphatase activity"/>
    <property type="evidence" value="ECO:0007669"/>
    <property type="project" value="TreeGrafter"/>
</dbReference>
<feature type="region of interest" description="Disordered" evidence="2">
    <location>
        <begin position="43"/>
        <end position="62"/>
    </location>
</feature>
<dbReference type="InterPro" id="IPR011010">
    <property type="entry name" value="DNA_brk_join_enz"/>
</dbReference>
<evidence type="ECO:0000256" key="1">
    <source>
        <dbReference type="ARBA" id="ARBA00023172"/>
    </source>
</evidence>
<evidence type="ECO:0000256" key="2">
    <source>
        <dbReference type="SAM" id="MobiDB-lite"/>
    </source>
</evidence>
<dbReference type="PANTHER" id="PTHR48100">
    <property type="entry name" value="BROAD-SPECIFICITY PHOSPHATASE YOR283W-RELATED"/>
    <property type="match status" value="1"/>
</dbReference>
<proteinExistence type="predicted"/>
<dbReference type="PANTHER" id="PTHR48100:SF1">
    <property type="entry name" value="HISTIDINE PHOSPHATASE FAMILY PROTEIN-RELATED"/>
    <property type="match status" value="1"/>
</dbReference>
<dbReference type="GO" id="GO:0003677">
    <property type="term" value="F:DNA binding"/>
    <property type="evidence" value="ECO:0007669"/>
    <property type="project" value="InterPro"/>
</dbReference>
<dbReference type="InterPro" id="IPR050275">
    <property type="entry name" value="PGM_Phosphatase"/>
</dbReference>
<dbReference type="GO" id="GO:0005737">
    <property type="term" value="C:cytoplasm"/>
    <property type="evidence" value="ECO:0007669"/>
    <property type="project" value="TreeGrafter"/>
</dbReference>
<dbReference type="SUPFAM" id="SSF53254">
    <property type="entry name" value="Phosphoglycerate mutase-like"/>
    <property type="match status" value="1"/>
</dbReference>
<reference evidence="3" key="1">
    <citation type="submission" date="2021-02" db="EMBL/GenBank/DDBJ databases">
        <authorList>
            <person name="Dougan E. K."/>
            <person name="Rhodes N."/>
            <person name="Thang M."/>
            <person name="Chan C."/>
        </authorList>
    </citation>
    <scope>NUCLEOTIDE SEQUENCE</scope>
</reference>
<dbReference type="GO" id="GO:0006310">
    <property type="term" value="P:DNA recombination"/>
    <property type="evidence" value="ECO:0007669"/>
    <property type="project" value="UniProtKB-KW"/>
</dbReference>
<evidence type="ECO:0000313" key="4">
    <source>
        <dbReference type="Proteomes" id="UP000626109"/>
    </source>
</evidence>
<keyword evidence="1" id="KW-0233">DNA recombination</keyword>
<comment type="caution">
    <text evidence="3">The sequence shown here is derived from an EMBL/GenBank/DDBJ whole genome shotgun (WGS) entry which is preliminary data.</text>
</comment>
<accession>A0A813JFB5</accession>
<dbReference type="Gene3D" id="3.40.50.1240">
    <property type="entry name" value="Phosphoglycerate mutase-like"/>
    <property type="match status" value="1"/>
</dbReference>
<name>A0A813JFB5_POLGL</name>
<gene>
    <name evidence="3" type="ORF">PGLA2088_LOCUS20928</name>
</gene>
<organism evidence="3 4">
    <name type="scientific">Polarella glacialis</name>
    <name type="common">Dinoflagellate</name>
    <dbReference type="NCBI Taxonomy" id="89957"/>
    <lineage>
        <taxon>Eukaryota</taxon>
        <taxon>Sar</taxon>
        <taxon>Alveolata</taxon>
        <taxon>Dinophyceae</taxon>
        <taxon>Suessiales</taxon>
        <taxon>Suessiaceae</taxon>
        <taxon>Polarella</taxon>
    </lineage>
</organism>
<dbReference type="Pfam" id="PF00300">
    <property type="entry name" value="His_Phos_1"/>
    <property type="match status" value="1"/>
</dbReference>
<dbReference type="EMBL" id="CAJNNW010025701">
    <property type="protein sequence ID" value="CAE8678662.1"/>
    <property type="molecule type" value="Genomic_DNA"/>
</dbReference>
<dbReference type="AlphaFoldDB" id="A0A813JFB5"/>
<protein>
    <submittedName>
        <fullName evidence="3">Uncharacterized protein</fullName>
    </submittedName>
</protein>
<dbReference type="Proteomes" id="UP000626109">
    <property type="component" value="Unassembled WGS sequence"/>
</dbReference>
<dbReference type="InterPro" id="IPR013078">
    <property type="entry name" value="His_Pase_superF_clade-1"/>
</dbReference>
<dbReference type="InterPro" id="IPR029033">
    <property type="entry name" value="His_PPase_superfam"/>
</dbReference>
<dbReference type="SUPFAM" id="SSF56349">
    <property type="entry name" value="DNA breaking-rejoining enzymes"/>
    <property type="match status" value="1"/>
</dbReference>